<dbReference type="Proteomes" id="UP001298753">
    <property type="component" value="Unassembled WGS sequence"/>
</dbReference>
<name>A0AAW4W5Q2_9FIRM</name>
<organism evidence="2 3">
    <name type="scientific">Agathobaculum butyriciproducens</name>
    <dbReference type="NCBI Taxonomy" id="1628085"/>
    <lineage>
        <taxon>Bacteria</taxon>
        <taxon>Bacillati</taxon>
        <taxon>Bacillota</taxon>
        <taxon>Clostridia</taxon>
        <taxon>Eubacteriales</taxon>
        <taxon>Butyricicoccaceae</taxon>
        <taxon>Agathobaculum</taxon>
    </lineage>
</organism>
<protein>
    <submittedName>
        <fullName evidence="2">Phosphopantetheine-binding protein</fullName>
    </submittedName>
</protein>
<sequence length="75" mass="8365">MREKIIEILNEICPGNDFENETAIIDDGIIDSLDIVAVISELMEEFDVQLGVNDLTPENFNSVDAIVELIENAQD</sequence>
<gene>
    <name evidence="2" type="ORF">LKD22_04680</name>
</gene>
<keyword evidence="3" id="KW-1185">Reference proteome</keyword>
<proteinExistence type="predicted"/>
<dbReference type="AlphaFoldDB" id="A0AAW4W5Q2"/>
<dbReference type="Gene3D" id="1.10.1200.10">
    <property type="entry name" value="ACP-like"/>
    <property type="match status" value="1"/>
</dbReference>
<evidence type="ECO:0000313" key="2">
    <source>
        <dbReference type="EMBL" id="MCC2176430.1"/>
    </source>
</evidence>
<evidence type="ECO:0000313" key="3">
    <source>
        <dbReference type="Proteomes" id="UP001298753"/>
    </source>
</evidence>
<dbReference type="EMBL" id="JAJEPX010000009">
    <property type="protein sequence ID" value="MCC2176430.1"/>
    <property type="molecule type" value="Genomic_DNA"/>
</dbReference>
<feature type="domain" description="Carrier" evidence="1">
    <location>
        <begin position="1"/>
        <end position="74"/>
    </location>
</feature>
<dbReference type="GeneID" id="98660071"/>
<dbReference type="Pfam" id="PF00550">
    <property type="entry name" value="PP-binding"/>
    <property type="match status" value="1"/>
</dbReference>
<dbReference type="PROSITE" id="PS50075">
    <property type="entry name" value="CARRIER"/>
    <property type="match status" value="1"/>
</dbReference>
<comment type="caution">
    <text evidence="2">The sequence shown here is derived from an EMBL/GenBank/DDBJ whole genome shotgun (WGS) entry which is preliminary data.</text>
</comment>
<dbReference type="InterPro" id="IPR009081">
    <property type="entry name" value="PP-bd_ACP"/>
</dbReference>
<evidence type="ECO:0000259" key="1">
    <source>
        <dbReference type="PROSITE" id="PS50075"/>
    </source>
</evidence>
<dbReference type="SUPFAM" id="SSF47336">
    <property type="entry name" value="ACP-like"/>
    <property type="match status" value="1"/>
</dbReference>
<reference evidence="2 3" key="1">
    <citation type="submission" date="2021-10" db="EMBL/GenBank/DDBJ databases">
        <title>Anaerobic single-cell dispensing facilitates the cultivation of human gut bacteria.</title>
        <authorList>
            <person name="Afrizal A."/>
        </authorList>
    </citation>
    <scope>NUCLEOTIDE SEQUENCE [LARGE SCALE GENOMIC DNA]</scope>
    <source>
        <strain evidence="2 3">CLA-AA-H270</strain>
    </source>
</reference>
<dbReference type="InterPro" id="IPR036736">
    <property type="entry name" value="ACP-like_sf"/>
</dbReference>
<accession>A0AAW4W5Q2</accession>
<dbReference type="RefSeq" id="WP_110435814.1">
    <property type="nucleotide sequence ID" value="NZ_DBEZDI010000102.1"/>
</dbReference>